<reference evidence="2 3" key="1">
    <citation type="submission" date="2020-06" db="EMBL/GenBank/DDBJ databases">
        <authorList>
            <person name="Criscuolo A."/>
        </authorList>
    </citation>
    <scope>NUCLEOTIDE SEQUENCE [LARGE SCALE GENOMIC DNA]</scope>
    <source>
        <strain evidence="2">1804121828</strain>
    </source>
</reference>
<dbReference type="InterPro" id="IPR029069">
    <property type="entry name" value="HotDog_dom_sf"/>
</dbReference>
<dbReference type="AlphaFoldDB" id="A0A6V6Y1P9"/>
<dbReference type="Gene3D" id="3.10.129.10">
    <property type="entry name" value="Hotdog Thioesterase"/>
    <property type="match status" value="1"/>
</dbReference>
<gene>
    <name evidence="2" type="ORF">PEPNEM18_00772</name>
</gene>
<dbReference type="PANTHER" id="PTHR43664:SF1">
    <property type="entry name" value="BETA-METHYLMALYL-COA DEHYDRATASE"/>
    <property type="match status" value="1"/>
</dbReference>
<feature type="domain" description="MaoC-like" evidence="1">
    <location>
        <begin position="15"/>
        <end position="108"/>
    </location>
</feature>
<evidence type="ECO:0000259" key="1">
    <source>
        <dbReference type="Pfam" id="PF01575"/>
    </source>
</evidence>
<dbReference type="InterPro" id="IPR052342">
    <property type="entry name" value="MCH/BMMD"/>
</dbReference>
<protein>
    <submittedName>
        <fullName evidence="2">MaoC-like protein</fullName>
    </submittedName>
</protein>
<comment type="caution">
    <text evidence="2">The sequence shown here is derived from an EMBL/GenBank/DDBJ whole genome shotgun (WGS) entry which is preliminary data.</text>
</comment>
<accession>A0A6V6Y1P9</accession>
<dbReference type="Pfam" id="PF01575">
    <property type="entry name" value="MaoC_dehydratas"/>
    <property type="match status" value="1"/>
</dbReference>
<dbReference type="InterPro" id="IPR002539">
    <property type="entry name" value="MaoC-like_dom"/>
</dbReference>
<sequence>MYLDDYVEGLTFQLSPISFTEQEIITFAKVHDPRPIHVDPEMAADSRFGGIIASGFHTFYACWGKWVHTKLDEGGVVAGIGMDHLRWVKPVYPHVMLYTTLVVDKIEIKSGGDYGVVHLDVFIRDESGDLLMEHDAIVLVAKEGVEAKRKNKQY</sequence>
<organism evidence="2 3">
    <name type="scientific">Aedoeadaptatus nemausensis</name>
    <dbReference type="NCBI Taxonomy" id="2582829"/>
    <lineage>
        <taxon>Bacteria</taxon>
        <taxon>Bacillati</taxon>
        <taxon>Bacillota</taxon>
        <taxon>Tissierellia</taxon>
        <taxon>Tissierellales</taxon>
        <taxon>Peptoniphilaceae</taxon>
        <taxon>Aedoeadaptatus</taxon>
    </lineage>
</organism>
<dbReference type="PANTHER" id="PTHR43664">
    <property type="entry name" value="MONOAMINE OXIDASE-RELATED"/>
    <property type="match status" value="1"/>
</dbReference>
<keyword evidence="3" id="KW-1185">Reference proteome</keyword>
<proteinExistence type="predicted"/>
<evidence type="ECO:0000313" key="2">
    <source>
        <dbReference type="EMBL" id="CAC9928749.1"/>
    </source>
</evidence>
<dbReference type="EMBL" id="CAIJCS010000016">
    <property type="protein sequence ID" value="CAC9928749.1"/>
    <property type="molecule type" value="Genomic_DNA"/>
</dbReference>
<name>A0A6V6Y1P9_9FIRM</name>
<dbReference type="RefSeq" id="WP_180499429.1">
    <property type="nucleotide sequence ID" value="NZ_CAIJCS010000016.1"/>
</dbReference>
<dbReference type="Proteomes" id="UP000586454">
    <property type="component" value="Unassembled WGS sequence"/>
</dbReference>
<dbReference type="SUPFAM" id="SSF54637">
    <property type="entry name" value="Thioesterase/thiol ester dehydrase-isomerase"/>
    <property type="match status" value="1"/>
</dbReference>
<evidence type="ECO:0000313" key="3">
    <source>
        <dbReference type="Proteomes" id="UP000586454"/>
    </source>
</evidence>